<dbReference type="PANTHER" id="PTHR42760:SF115">
    <property type="entry name" value="3-OXOACYL-[ACYL-CARRIER-PROTEIN] REDUCTASE FABG"/>
    <property type="match status" value="1"/>
</dbReference>
<comment type="similarity">
    <text evidence="1">Belongs to the short-chain dehydrogenases/reductases (SDR) family.</text>
</comment>
<evidence type="ECO:0008006" key="5">
    <source>
        <dbReference type="Google" id="ProtNLM"/>
    </source>
</evidence>
<name>A0A0B7K5X4_BIOOC</name>
<dbReference type="FunFam" id="3.40.50.720:FF:000084">
    <property type="entry name" value="Short-chain dehydrogenase reductase"/>
    <property type="match status" value="1"/>
</dbReference>
<evidence type="ECO:0000256" key="2">
    <source>
        <dbReference type="ARBA" id="ARBA00022857"/>
    </source>
</evidence>
<dbReference type="GO" id="GO:0016616">
    <property type="term" value="F:oxidoreductase activity, acting on the CH-OH group of donors, NAD or NADP as acceptor"/>
    <property type="evidence" value="ECO:0007669"/>
    <property type="project" value="TreeGrafter"/>
</dbReference>
<accession>A0A0B7K5X4</accession>
<dbReference type="EMBL" id="CDPU01000021">
    <property type="protein sequence ID" value="CEO50952.1"/>
    <property type="molecule type" value="Genomic_DNA"/>
</dbReference>
<gene>
    <name evidence="4" type="ORF">BN869_000007010_1</name>
</gene>
<dbReference type="PANTHER" id="PTHR42760">
    <property type="entry name" value="SHORT-CHAIN DEHYDROGENASES/REDUCTASES FAMILY MEMBER"/>
    <property type="match status" value="1"/>
</dbReference>
<evidence type="ECO:0000256" key="3">
    <source>
        <dbReference type="ARBA" id="ARBA00023002"/>
    </source>
</evidence>
<keyword evidence="3" id="KW-0560">Oxidoreductase</keyword>
<sequence length="259" mass="27697">MAPPVLELFSLKNKIAIVTGATGGIGVDVSVGLAEAGADIVSLERPNDSLAPALRQAIEATGRSIRSFECDIRNPKSIQDAFTAIWQAGIIPDILVNIAGVTRHISVEDTRVEDISAVLDINFRGTYLAIQEFGRELLRLQRPGKIINYASFAAILAQTNISLYASSKGAVRTLTTAVSNEWAGRGITCNAICPGFIHTGMCEDLFTNEEFSNKVKARTSLGRWGESEDLKGLTVFLASPASDFITGESIIIDGGILGR</sequence>
<evidence type="ECO:0000313" key="4">
    <source>
        <dbReference type="EMBL" id="CEO50952.1"/>
    </source>
</evidence>
<keyword evidence="2" id="KW-0521">NADP</keyword>
<dbReference type="PROSITE" id="PS00061">
    <property type="entry name" value="ADH_SHORT"/>
    <property type="match status" value="1"/>
</dbReference>
<protein>
    <recommendedName>
        <fullName evidence="5">2-deoxy-D-gluconate 3-dehydrogenase</fullName>
    </recommendedName>
</protein>
<evidence type="ECO:0000256" key="1">
    <source>
        <dbReference type="ARBA" id="ARBA00006484"/>
    </source>
</evidence>
<proteinExistence type="inferred from homology"/>
<dbReference type="InterPro" id="IPR036291">
    <property type="entry name" value="NAD(P)-bd_dom_sf"/>
</dbReference>
<dbReference type="PRINTS" id="PR00080">
    <property type="entry name" value="SDRFAMILY"/>
</dbReference>
<dbReference type="InterPro" id="IPR002347">
    <property type="entry name" value="SDR_fam"/>
</dbReference>
<dbReference type="Gene3D" id="3.40.50.720">
    <property type="entry name" value="NAD(P)-binding Rossmann-like Domain"/>
    <property type="match status" value="1"/>
</dbReference>
<dbReference type="PRINTS" id="PR00081">
    <property type="entry name" value="GDHRDH"/>
</dbReference>
<reference evidence="4" key="1">
    <citation type="submission" date="2015-01" db="EMBL/GenBank/DDBJ databases">
        <authorList>
            <person name="Durling Mikael"/>
        </authorList>
    </citation>
    <scope>NUCLEOTIDE SEQUENCE</scope>
</reference>
<dbReference type="Pfam" id="PF13561">
    <property type="entry name" value="adh_short_C2"/>
    <property type="match status" value="1"/>
</dbReference>
<dbReference type="InterPro" id="IPR020904">
    <property type="entry name" value="Sc_DH/Rdtase_CS"/>
</dbReference>
<organism evidence="4">
    <name type="scientific">Bionectria ochroleuca</name>
    <name type="common">Gliocladium roseum</name>
    <dbReference type="NCBI Taxonomy" id="29856"/>
    <lineage>
        <taxon>Eukaryota</taxon>
        <taxon>Fungi</taxon>
        <taxon>Dikarya</taxon>
        <taxon>Ascomycota</taxon>
        <taxon>Pezizomycotina</taxon>
        <taxon>Sordariomycetes</taxon>
        <taxon>Hypocreomycetidae</taxon>
        <taxon>Hypocreales</taxon>
        <taxon>Bionectriaceae</taxon>
        <taxon>Clonostachys</taxon>
    </lineage>
</organism>
<dbReference type="AlphaFoldDB" id="A0A0B7K5X4"/>
<dbReference type="SUPFAM" id="SSF51735">
    <property type="entry name" value="NAD(P)-binding Rossmann-fold domains"/>
    <property type="match status" value="1"/>
</dbReference>